<evidence type="ECO:0000256" key="4">
    <source>
        <dbReference type="ARBA" id="ARBA00022598"/>
    </source>
</evidence>
<dbReference type="NCBIfam" id="TIGR00018">
    <property type="entry name" value="panC"/>
    <property type="match status" value="1"/>
</dbReference>
<sequence length="282" mass="31257">MKKITDISSLRNEVESWRQVGESVALVPTMGNLHKGHMNLFKLAHEHADRLIVSIFVNPTQFGPGDDYAEYPRTLDADARRLARCGADILFSPSAEEIYPEGCEQMTSVSVKRLSDMFCGVARPEHFEGVTSIVCRLFNIVAPDVAVFGQKDYQQLVILRRMVSDLHIPVKIITGQTQREKSGLAMSSRNQYLSKEEQKAAPTIYSALADCRKQLLVGRRDFLSLEAEGLDRLQAAGLDPEFFAICRAADLLPPDAGSERLVILTGARLGAARLIDNVLVEL</sequence>
<dbReference type="UniPathway" id="UPA00028">
    <property type="reaction ID" value="UER00005"/>
</dbReference>
<name>A0A382B1L0_9ZZZZ</name>
<dbReference type="Gene3D" id="3.40.50.620">
    <property type="entry name" value="HUPs"/>
    <property type="match status" value="1"/>
</dbReference>
<evidence type="ECO:0000256" key="7">
    <source>
        <dbReference type="ARBA" id="ARBA00022840"/>
    </source>
</evidence>
<evidence type="ECO:0000256" key="9">
    <source>
        <dbReference type="ARBA" id="ARBA00048258"/>
    </source>
</evidence>
<keyword evidence="4" id="KW-0436">Ligase</keyword>
<dbReference type="InterPro" id="IPR014729">
    <property type="entry name" value="Rossmann-like_a/b/a_fold"/>
</dbReference>
<evidence type="ECO:0000313" key="10">
    <source>
        <dbReference type="EMBL" id="SVB07599.1"/>
    </source>
</evidence>
<dbReference type="CDD" id="cd00560">
    <property type="entry name" value="PanC"/>
    <property type="match status" value="1"/>
</dbReference>
<keyword evidence="5" id="KW-0566">Pantothenate biosynthesis</keyword>
<dbReference type="SUPFAM" id="SSF52374">
    <property type="entry name" value="Nucleotidylyl transferase"/>
    <property type="match status" value="1"/>
</dbReference>
<dbReference type="HAMAP" id="MF_00158">
    <property type="entry name" value="PanC"/>
    <property type="match status" value="1"/>
</dbReference>
<dbReference type="InterPro" id="IPR042176">
    <property type="entry name" value="Pantoate_ligase_C"/>
</dbReference>
<comment type="catalytic activity">
    <reaction evidence="9">
        <text>(R)-pantoate + beta-alanine + ATP = (R)-pantothenate + AMP + diphosphate + H(+)</text>
        <dbReference type="Rhea" id="RHEA:10912"/>
        <dbReference type="ChEBI" id="CHEBI:15378"/>
        <dbReference type="ChEBI" id="CHEBI:15980"/>
        <dbReference type="ChEBI" id="CHEBI:29032"/>
        <dbReference type="ChEBI" id="CHEBI:30616"/>
        <dbReference type="ChEBI" id="CHEBI:33019"/>
        <dbReference type="ChEBI" id="CHEBI:57966"/>
        <dbReference type="ChEBI" id="CHEBI:456215"/>
        <dbReference type="EC" id="6.3.2.1"/>
    </reaction>
</comment>
<dbReference type="InterPro" id="IPR004821">
    <property type="entry name" value="Cyt_trans-like"/>
</dbReference>
<evidence type="ECO:0000256" key="1">
    <source>
        <dbReference type="ARBA" id="ARBA00004990"/>
    </source>
</evidence>
<gene>
    <name evidence="10" type="ORF">METZ01_LOCUS160453</name>
</gene>
<dbReference type="AlphaFoldDB" id="A0A382B1L0"/>
<dbReference type="EMBL" id="UINC01027771">
    <property type="protein sequence ID" value="SVB07599.1"/>
    <property type="molecule type" value="Genomic_DNA"/>
</dbReference>
<dbReference type="PANTHER" id="PTHR21299">
    <property type="entry name" value="CYTIDYLATE KINASE/PANTOATE-BETA-ALANINE LIGASE"/>
    <property type="match status" value="1"/>
</dbReference>
<dbReference type="GO" id="GO:0005524">
    <property type="term" value="F:ATP binding"/>
    <property type="evidence" value="ECO:0007669"/>
    <property type="project" value="UniProtKB-KW"/>
</dbReference>
<dbReference type="GO" id="GO:0015940">
    <property type="term" value="P:pantothenate biosynthetic process"/>
    <property type="evidence" value="ECO:0007669"/>
    <property type="project" value="UniProtKB-UniPathway"/>
</dbReference>
<dbReference type="PANTHER" id="PTHR21299:SF1">
    <property type="entry name" value="PANTOATE--BETA-ALANINE LIGASE"/>
    <property type="match status" value="1"/>
</dbReference>
<evidence type="ECO:0000256" key="6">
    <source>
        <dbReference type="ARBA" id="ARBA00022741"/>
    </source>
</evidence>
<evidence type="ECO:0000256" key="8">
    <source>
        <dbReference type="ARBA" id="ARBA00032806"/>
    </source>
</evidence>
<reference evidence="10" key="1">
    <citation type="submission" date="2018-05" db="EMBL/GenBank/DDBJ databases">
        <authorList>
            <person name="Lanie J.A."/>
            <person name="Ng W.-L."/>
            <person name="Kazmierczak K.M."/>
            <person name="Andrzejewski T.M."/>
            <person name="Davidsen T.M."/>
            <person name="Wayne K.J."/>
            <person name="Tettelin H."/>
            <person name="Glass J.I."/>
            <person name="Rusch D."/>
            <person name="Podicherti R."/>
            <person name="Tsui H.-C.T."/>
            <person name="Winkler M.E."/>
        </authorList>
    </citation>
    <scope>NUCLEOTIDE SEQUENCE</scope>
</reference>
<evidence type="ECO:0000256" key="3">
    <source>
        <dbReference type="ARBA" id="ARBA00012219"/>
    </source>
</evidence>
<keyword evidence="7" id="KW-0067">ATP-binding</keyword>
<dbReference type="EC" id="6.3.2.1" evidence="3"/>
<proteinExistence type="inferred from homology"/>
<dbReference type="Gene3D" id="3.30.1300.10">
    <property type="entry name" value="Pantoate-beta-alanine ligase, C-terminal domain"/>
    <property type="match status" value="1"/>
</dbReference>
<accession>A0A382B1L0</accession>
<dbReference type="GO" id="GO:0005829">
    <property type="term" value="C:cytosol"/>
    <property type="evidence" value="ECO:0007669"/>
    <property type="project" value="TreeGrafter"/>
</dbReference>
<organism evidence="10">
    <name type="scientific">marine metagenome</name>
    <dbReference type="NCBI Taxonomy" id="408172"/>
    <lineage>
        <taxon>unclassified sequences</taxon>
        <taxon>metagenomes</taxon>
        <taxon>ecological metagenomes</taxon>
    </lineage>
</organism>
<dbReference type="GO" id="GO:0004592">
    <property type="term" value="F:pantoate-beta-alanine ligase activity"/>
    <property type="evidence" value="ECO:0007669"/>
    <property type="project" value="UniProtKB-EC"/>
</dbReference>
<keyword evidence="6" id="KW-0547">Nucleotide-binding</keyword>
<dbReference type="InterPro" id="IPR003721">
    <property type="entry name" value="Pantoate_ligase"/>
</dbReference>
<protein>
    <recommendedName>
        <fullName evidence="3">pantoate--beta-alanine ligase (AMP-forming)</fullName>
        <ecNumber evidence="3">6.3.2.1</ecNumber>
    </recommendedName>
    <alternativeName>
        <fullName evidence="8">Pantoate-activating enzyme</fullName>
    </alternativeName>
</protein>
<evidence type="ECO:0000256" key="5">
    <source>
        <dbReference type="ARBA" id="ARBA00022655"/>
    </source>
</evidence>
<dbReference type="NCBIfam" id="TIGR00125">
    <property type="entry name" value="cyt_tran_rel"/>
    <property type="match status" value="1"/>
</dbReference>
<dbReference type="FunFam" id="3.40.50.620:FF:000013">
    <property type="entry name" value="Pantothenate synthetase"/>
    <property type="match status" value="1"/>
</dbReference>
<evidence type="ECO:0000256" key="2">
    <source>
        <dbReference type="ARBA" id="ARBA00009256"/>
    </source>
</evidence>
<comment type="similarity">
    <text evidence="2">Belongs to the pantothenate synthetase family.</text>
</comment>
<dbReference type="Pfam" id="PF02569">
    <property type="entry name" value="Pantoate_ligase"/>
    <property type="match status" value="1"/>
</dbReference>
<comment type="pathway">
    <text evidence="1">Cofactor biosynthesis; (R)-pantothenate biosynthesis; (R)-pantothenate from (R)-pantoate and beta-alanine: step 1/1.</text>
</comment>